<dbReference type="InterPro" id="IPR003156">
    <property type="entry name" value="DHHA1_dom"/>
</dbReference>
<dbReference type="EMBL" id="JQAZ01000004">
    <property type="protein sequence ID" value="KRN31353.1"/>
    <property type="molecule type" value="Genomic_DNA"/>
</dbReference>
<evidence type="ECO:0000313" key="4">
    <source>
        <dbReference type="EMBL" id="KRN31353.1"/>
    </source>
</evidence>
<accession>A0A0R2FSA5</accession>
<evidence type="ECO:0000259" key="1">
    <source>
        <dbReference type="Pfam" id="PF01368"/>
    </source>
</evidence>
<evidence type="ECO:0000313" key="6">
    <source>
        <dbReference type="Proteomes" id="UP000051751"/>
    </source>
</evidence>
<dbReference type="Gene3D" id="3.10.310.30">
    <property type="match status" value="1"/>
</dbReference>
<dbReference type="InterPro" id="IPR051319">
    <property type="entry name" value="Oligoribo/pAp-PDE_c-di-AMP_PDE"/>
</dbReference>
<dbReference type="OrthoDB" id="9803668at2"/>
<dbReference type="EMBL" id="JQAT01000008">
    <property type="protein sequence ID" value="KRN27450.1"/>
    <property type="molecule type" value="Genomic_DNA"/>
</dbReference>
<dbReference type="PANTHER" id="PTHR47618:SF1">
    <property type="entry name" value="BIFUNCTIONAL OLIGORIBONUCLEASE AND PAP PHOSPHATASE NRNA"/>
    <property type="match status" value="1"/>
</dbReference>
<dbReference type="Proteomes" id="UP000051645">
    <property type="component" value="Unassembled WGS sequence"/>
</dbReference>
<dbReference type="STRING" id="81857.IV38_GL002102"/>
<sequence>MSVQTEIVEKIKAFDTIIIHRHKHPDPDALGSQAGLATAIKAGFPDKKVYEVGGYVGDLNWITTEEEIPDETYQNALVIVTDTADTPRISNDRFNQGKYLIKIDHHPNDDAYGDLIWVDTDASSCSEMITDLIDGSKGQLVLTAEAARVLYAGIIGDTGRFLYPEVSSHTFAVAAELLSTGFDANAVSMKLSQMTLPQARLQGYAFDNLQVDDNGAAYLILSTEALKKINVPTEQASSVVSAPGHLQGVAAWVIFVEQEDHHYRVHLRSNGPIINELAKAHDGGGHPLASGAKAADTAEIKQIIQQLQEIVAAYDTTA</sequence>
<dbReference type="PATRIC" id="fig|81857.3.peg.2152"/>
<evidence type="ECO:0000259" key="2">
    <source>
        <dbReference type="Pfam" id="PF02272"/>
    </source>
</evidence>
<evidence type="ECO:0000313" key="5">
    <source>
        <dbReference type="Proteomes" id="UP000051645"/>
    </source>
</evidence>
<dbReference type="InterPro" id="IPR001667">
    <property type="entry name" value="DDH_dom"/>
</dbReference>
<protein>
    <submittedName>
        <fullName evidence="4">Phosphoesterase, dhh family protein</fullName>
    </submittedName>
</protein>
<dbReference type="Pfam" id="PF02272">
    <property type="entry name" value="DHHA1"/>
    <property type="match status" value="1"/>
</dbReference>
<dbReference type="Proteomes" id="UP000051751">
    <property type="component" value="Unassembled WGS sequence"/>
</dbReference>
<dbReference type="SUPFAM" id="SSF64182">
    <property type="entry name" value="DHH phosphoesterases"/>
    <property type="match status" value="1"/>
</dbReference>
<dbReference type="InterPro" id="IPR038763">
    <property type="entry name" value="DHH_sf"/>
</dbReference>
<dbReference type="Pfam" id="PF01368">
    <property type="entry name" value="DHH"/>
    <property type="match status" value="1"/>
</dbReference>
<dbReference type="GO" id="GO:0003676">
    <property type="term" value="F:nucleic acid binding"/>
    <property type="evidence" value="ECO:0007669"/>
    <property type="project" value="InterPro"/>
</dbReference>
<proteinExistence type="predicted"/>
<dbReference type="Gene3D" id="3.90.1640.10">
    <property type="entry name" value="inorganic pyrophosphatase (n-terminal core)"/>
    <property type="match status" value="1"/>
</dbReference>
<comment type="caution">
    <text evidence="4">The sequence shown here is derived from an EMBL/GenBank/DDBJ whole genome shotgun (WGS) entry which is preliminary data.</text>
</comment>
<organism evidence="4 5">
    <name type="scientific">Lactobacillus selangorensis</name>
    <dbReference type="NCBI Taxonomy" id="81857"/>
    <lineage>
        <taxon>Bacteria</taxon>
        <taxon>Bacillati</taxon>
        <taxon>Bacillota</taxon>
        <taxon>Bacilli</taxon>
        <taxon>Lactobacillales</taxon>
        <taxon>Lactobacillaceae</taxon>
        <taxon>Lactobacillus</taxon>
    </lineage>
</organism>
<name>A0A0R2FSA5_9LACO</name>
<dbReference type="RefSeq" id="WP_057769953.1">
    <property type="nucleotide sequence ID" value="NZ_JQAT01000008.1"/>
</dbReference>
<reference evidence="5 6" key="1">
    <citation type="journal article" date="2015" name="Genome Announc.">
        <title>Expanding the biotechnology potential of lactobacilli through comparative genomics of 213 strains and associated genera.</title>
        <authorList>
            <person name="Sun Z."/>
            <person name="Harris H.M."/>
            <person name="McCann A."/>
            <person name="Guo C."/>
            <person name="Argimon S."/>
            <person name="Zhang W."/>
            <person name="Yang X."/>
            <person name="Jeffery I.B."/>
            <person name="Cooney J.C."/>
            <person name="Kagawa T.F."/>
            <person name="Liu W."/>
            <person name="Song Y."/>
            <person name="Salvetti E."/>
            <person name="Wrobel A."/>
            <person name="Rasinkangas P."/>
            <person name="Parkhill J."/>
            <person name="Rea M.C."/>
            <person name="O'Sullivan O."/>
            <person name="Ritari J."/>
            <person name="Douillard F.P."/>
            <person name="Paul Ross R."/>
            <person name="Yang R."/>
            <person name="Briner A.E."/>
            <person name="Felis G.E."/>
            <person name="de Vos W.M."/>
            <person name="Barrangou R."/>
            <person name="Klaenhammer T.R."/>
            <person name="Caufield P.W."/>
            <person name="Cui Y."/>
            <person name="Zhang H."/>
            <person name="O'Toole P.W."/>
        </authorList>
    </citation>
    <scope>NUCLEOTIDE SEQUENCE [LARGE SCALE GENOMIC DNA]</scope>
    <source>
        <strain evidence="3 6">ATCC BAA-66</strain>
        <strain evidence="4 5">DSM 13344</strain>
    </source>
</reference>
<gene>
    <name evidence="3" type="ORF">IV38_GL002102</name>
    <name evidence="4" type="ORF">IV40_GL001348</name>
</gene>
<keyword evidence="5" id="KW-1185">Reference proteome</keyword>
<dbReference type="PANTHER" id="PTHR47618">
    <property type="entry name" value="BIFUNCTIONAL OLIGORIBONUCLEASE AND PAP PHOSPHATASE NRNA"/>
    <property type="match status" value="1"/>
</dbReference>
<feature type="domain" description="DHHA1" evidence="2">
    <location>
        <begin position="228"/>
        <end position="312"/>
    </location>
</feature>
<dbReference type="AlphaFoldDB" id="A0A0R2FSA5"/>
<feature type="domain" description="DDH" evidence="1">
    <location>
        <begin position="17"/>
        <end position="154"/>
    </location>
</feature>
<evidence type="ECO:0000313" key="3">
    <source>
        <dbReference type="EMBL" id="KRN27450.1"/>
    </source>
</evidence>